<protein>
    <submittedName>
        <fullName evidence="4">Sulfotransferase</fullName>
    </submittedName>
</protein>
<dbReference type="InterPro" id="IPR027417">
    <property type="entry name" value="P-loop_NTPase"/>
</dbReference>
<comment type="caution">
    <text evidence="4">The sequence shown here is derived from an EMBL/GenBank/DDBJ whole genome shotgun (WGS) entry which is preliminary data.</text>
</comment>
<dbReference type="PANTHER" id="PTHR10605">
    <property type="entry name" value="HEPARAN SULFATE SULFOTRANSFERASE"/>
    <property type="match status" value="1"/>
</dbReference>
<evidence type="ECO:0000313" key="5">
    <source>
        <dbReference type="Proteomes" id="UP000798808"/>
    </source>
</evidence>
<dbReference type="Gene3D" id="3.40.50.300">
    <property type="entry name" value="P-loop containing nucleotide triphosphate hydrolases"/>
    <property type="match status" value="1"/>
</dbReference>
<keyword evidence="2" id="KW-0325">Glycoprotein</keyword>
<name>A0ABW9RQ07_9BACT</name>
<sequence length="311" mass="36240">MNKINHLVEKLPDFLIIGAGKSGTTSLDNYLKQHPDVFMSPVKEPDFFSYDRIDISTLDKDALAHYHTSITKIEDYLTLFKAAKPNQVIGETSNTYLVIKGTAETIKDYVPNVKLIAILRQPTERLYSRYLHLARENELPSPHFEDVLDRNSIWWVRNDLVKEGFYYENLSRYFNLFPKENIRVYLNEDLKKDSNALMKDLFEFIGVTPLEGINDSVKYNKSGFIKNKFYDRTLGHNSILKTAVKKVAPASLYNKVKDNIWLQKVVNNLKNRNLEQPKLDKDLHKKITTDIYADDIRQLQQLLGRDLSHWL</sequence>
<organism evidence="4 5">
    <name type="scientific">Fulvivirga kasyanovii</name>
    <dbReference type="NCBI Taxonomy" id="396812"/>
    <lineage>
        <taxon>Bacteria</taxon>
        <taxon>Pseudomonadati</taxon>
        <taxon>Bacteroidota</taxon>
        <taxon>Cytophagia</taxon>
        <taxon>Cytophagales</taxon>
        <taxon>Fulvivirgaceae</taxon>
        <taxon>Fulvivirga</taxon>
    </lineage>
</organism>
<feature type="domain" description="Sulfotransferase" evidence="3">
    <location>
        <begin position="12"/>
        <end position="211"/>
    </location>
</feature>
<evidence type="ECO:0000259" key="3">
    <source>
        <dbReference type="Pfam" id="PF00685"/>
    </source>
</evidence>
<dbReference type="SUPFAM" id="SSF52540">
    <property type="entry name" value="P-loop containing nucleoside triphosphate hydrolases"/>
    <property type="match status" value="1"/>
</dbReference>
<dbReference type="Pfam" id="PF00685">
    <property type="entry name" value="Sulfotransfer_1"/>
    <property type="match status" value="1"/>
</dbReference>
<dbReference type="InterPro" id="IPR000863">
    <property type="entry name" value="Sulfotransferase_dom"/>
</dbReference>
<dbReference type="PANTHER" id="PTHR10605:SF56">
    <property type="entry name" value="BIFUNCTIONAL HEPARAN SULFATE N-DEACETYLASE_N-SULFOTRANSFERASE"/>
    <property type="match status" value="1"/>
</dbReference>
<accession>A0ABW9RQ07</accession>
<dbReference type="EMBL" id="SMLW01000544">
    <property type="protein sequence ID" value="MTI25827.1"/>
    <property type="molecule type" value="Genomic_DNA"/>
</dbReference>
<proteinExistence type="predicted"/>
<dbReference type="InterPro" id="IPR037359">
    <property type="entry name" value="NST/OST"/>
</dbReference>
<evidence type="ECO:0000256" key="2">
    <source>
        <dbReference type="ARBA" id="ARBA00023180"/>
    </source>
</evidence>
<reference evidence="4 5" key="1">
    <citation type="submission" date="2019-02" db="EMBL/GenBank/DDBJ databases">
        <authorList>
            <person name="Goldberg S.R."/>
            <person name="Haltli B.A."/>
            <person name="Correa H."/>
            <person name="Russell K.G."/>
        </authorList>
    </citation>
    <scope>NUCLEOTIDE SEQUENCE [LARGE SCALE GENOMIC DNA]</scope>
    <source>
        <strain evidence="4 5">JCM 16186</strain>
    </source>
</reference>
<dbReference type="Proteomes" id="UP000798808">
    <property type="component" value="Unassembled WGS sequence"/>
</dbReference>
<gene>
    <name evidence="4" type="ORF">E1163_12805</name>
</gene>
<keyword evidence="5" id="KW-1185">Reference proteome</keyword>
<keyword evidence="1" id="KW-0808">Transferase</keyword>
<evidence type="ECO:0000256" key="1">
    <source>
        <dbReference type="ARBA" id="ARBA00022679"/>
    </source>
</evidence>
<evidence type="ECO:0000313" key="4">
    <source>
        <dbReference type="EMBL" id="MTI25827.1"/>
    </source>
</evidence>